<dbReference type="InterPro" id="IPR042221">
    <property type="entry name" value="Leu/Phe-tRNA_Trfase_N"/>
</dbReference>
<organism evidence="5 6">
    <name type="scientific">Lentisphaera araneosa HTCC2155</name>
    <dbReference type="NCBI Taxonomy" id="313628"/>
    <lineage>
        <taxon>Bacteria</taxon>
        <taxon>Pseudomonadati</taxon>
        <taxon>Lentisphaerota</taxon>
        <taxon>Lentisphaeria</taxon>
        <taxon>Lentisphaerales</taxon>
        <taxon>Lentisphaeraceae</taxon>
        <taxon>Lentisphaera</taxon>
    </lineage>
</organism>
<comment type="subcellular location">
    <subcellularLocation>
        <location evidence="4">Cytoplasm</location>
    </subcellularLocation>
</comment>
<evidence type="ECO:0000256" key="3">
    <source>
        <dbReference type="ARBA" id="ARBA00023315"/>
    </source>
</evidence>
<comment type="caution">
    <text evidence="5">The sequence shown here is derived from an EMBL/GenBank/DDBJ whole genome shotgun (WGS) entry which is preliminary data.</text>
</comment>
<proteinExistence type="inferred from homology"/>
<gene>
    <name evidence="4" type="primary">aat</name>
    <name evidence="5" type="ORF">LNTAR_20843</name>
</gene>
<sequence length="227" mass="26044">MLFLLNEELSFPPVDYADENGLLAVGGDLDPQRLILAYQSGIFPWHDEPPMWYSPDPRMVLDLENYRPSKSLLRRIKKGEFEVKYDSAFGGVIRCCAALRDDTWISEDFIESYTKLHEMGLAHSIETYQDGQLVGGLYGLSIGQAFFGESMFHTVTDASKVAFHYLVRQSQKWAFDLLDCQINNDHLLSLGGKDIPRDDYMDLLKEALSKPKKNESWKKYSPQDIYL</sequence>
<dbReference type="RefSeq" id="WP_007278651.1">
    <property type="nucleotide sequence ID" value="NZ_ABCK01000008.1"/>
</dbReference>
<dbReference type="GO" id="GO:0005737">
    <property type="term" value="C:cytoplasm"/>
    <property type="evidence" value="ECO:0007669"/>
    <property type="project" value="UniProtKB-SubCell"/>
</dbReference>
<dbReference type="HAMAP" id="MF_00688">
    <property type="entry name" value="Leu_Phe_trans"/>
    <property type="match status" value="1"/>
</dbReference>
<dbReference type="FunFam" id="3.40.630.70:FF:000001">
    <property type="entry name" value="Leucyl/phenylalanyl-tRNA--protein transferase"/>
    <property type="match status" value="1"/>
</dbReference>
<reference evidence="5 6" key="1">
    <citation type="journal article" date="2010" name="J. Bacteriol.">
        <title>Genome sequence of Lentisphaera araneosa HTCC2155T, the type species of the order Lentisphaerales in the phylum Lentisphaerae.</title>
        <authorList>
            <person name="Thrash J.C."/>
            <person name="Cho J.C."/>
            <person name="Vergin K.L."/>
            <person name="Morris R.M."/>
            <person name="Giovannoni S.J."/>
        </authorList>
    </citation>
    <scope>NUCLEOTIDE SEQUENCE [LARGE SCALE GENOMIC DNA]</scope>
    <source>
        <strain evidence="5 6">HTCC2155</strain>
    </source>
</reference>
<keyword evidence="6" id="KW-1185">Reference proteome</keyword>
<comment type="similarity">
    <text evidence="4">Belongs to the L/F-transferase family.</text>
</comment>
<evidence type="ECO:0000256" key="2">
    <source>
        <dbReference type="ARBA" id="ARBA00022679"/>
    </source>
</evidence>
<dbReference type="eggNOG" id="COG2360">
    <property type="taxonomic scope" value="Bacteria"/>
</dbReference>
<keyword evidence="2 4" id="KW-0808">Transferase</keyword>
<comment type="catalytic activity">
    <reaction evidence="4">
        <text>L-phenylalanyl-tRNA(Phe) + an N-terminal L-alpha-aminoacyl-[protein] = an N-terminal L-phenylalanyl-L-alpha-aminoacyl-[protein] + tRNA(Phe)</text>
        <dbReference type="Rhea" id="RHEA:43632"/>
        <dbReference type="Rhea" id="RHEA-COMP:9668"/>
        <dbReference type="Rhea" id="RHEA-COMP:9699"/>
        <dbReference type="Rhea" id="RHEA-COMP:10636"/>
        <dbReference type="Rhea" id="RHEA-COMP:10637"/>
        <dbReference type="ChEBI" id="CHEBI:78442"/>
        <dbReference type="ChEBI" id="CHEBI:78531"/>
        <dbReference type="ChEBI" id="CHEBI:78597"/>
        <dbReference type="ChEBI" id="CHEBI:83561"/>
        <dbReference type="EC" id="2.3.2.6"/>
    </reaction>
</comment>
<dbReference type="SUPFAM" id="SSF55729">
    <property type="entry name" value="Acyl-CoA N-acyltransferases (Nat)"/>
    <property type="match status" value="1"/>
</dbReference>
<dbReference type="EMBL" id="ABCK01000008">
    <property type="protein sequence ID" value="EDM27693.1"/>
    <property type="molecule type" value="Genomic_DNA"/>
</dbReference>
<evidence type="ECO:0000256" key="4">
    <source>
        <dbReference type="HAMAP-Rule" id="MF_00688"/>
    </source>
</evidence>
<evidence type="ECO:0000256" key="1">
    <source>
        <dbReference type="ARBA" id="ARBA00022490"/>
    </source>
</evidence>
<evidence type="ECO:0000313" key="5">
    <source>
        <dbReference type="EMBL" id="EDM27693.1"/>
    </source>
</evidence>
<dbReference type="InterPro" id="IPR016181">
    <property type="entry name" value="Acyl_CoA_acyltransferase"/>
</dbReference>
<dbReference type="InterPro" id="IPR042203">
    <property type="entry name" value="Leu/Phe-tRNA_Trfase_C"/>
</dbReference>
<dbReference type="NCBIfam" id="TIGR00667">
    <property type="entry name" value="aat"/>
    <property type="match status" value="1"/>
</dbReference>
<evidence type="ECO:0000313" key="6">
    <source>
        <dbReference type="Proteomes" id="UP000004947"/>
    </source>
</evidence>
<keyword evidence="1 4" id="KW-0963">Cytoplasm</keyword>
<name>A6DL91_9BACT</name>
<comment type="catalytic activity">
    <reaction evidence="4">
        <text>N-terminal L-lysyl-[protein] + L-leucyl-tRNA(Leu) = N-terminal L-leucyl-L-lysyl-[protein] + tRNA(Leu) + H(+)</text>
        <dbReference type="Rhea" id="RHEA:12340"/>
        <dbReference type="Rhea" id="RHEA-COMP:9613"/>
        <dbReference type="Rhea" id="RHEA-COMP:9622"/>
        <dbReference type="Rhea" id="RHEA-COMP:12670"/>
        <dbReference type="Rhea" id="RHEA-COMP:12671"/>
        <dbReference type="ChEBI" id="CHEBI:15378"/>
        <dbReference type="ChEBI" id="CHEBI:65249"/>
        <dbReference type="ChEBI" id="CHEBI:78442"/>
        <dbReference type="ChEBI" id="CHEBI:78494"/>
        <dbReference type="ChEBI" id="CHEBI:133043"/>
        <dbReference type="EC" id="2.3.2.6"/>
    </reaction>
</comment>
<protein>
    <recommendedName>
        <fullName evidence="4">Leucyl/phenylalanyl-tRNA--protein transferase</fullName>
        <ecNumber evidence="4">2.3.2.6</ecNumber>
    </recommendedName>
    <alternativeName>
        <fullName evidence="4">L/F-transferase</fullName>
    </alternativeName>
    <alternativeName>
        <fullName evidence="4">Leucyltransferase</fullName>
    </alternativeName>
    <alternativeName>
        <fullName evidence="4">Phenyalanyltransferase</fullName>
    </alternativeName>
</protein>
<dbReference type="GO" id="GO:0030163">
    <property type="term" value="P:protein catabolic process"/>
    <property type="evidence" value="ECO:0007669"/>
    <property type="project" value="UniProtKB-UniRule"/>
</dbReference>
<dbReference type="Proteomes" id="UP000004947">
    <property type="component" value="Unassembled WGS sequence"/>
</dbReference>
<comment type="catalytic activity">
    <reaction evidence="4">
        <text>N-terminal L-arginyl-[protein] + L-leucyl-tRNA(Leu) = N-terminal L-leucyl-L-arginyl-[protein] + tRNA(Leu) + H(+)</text>
        <dbReference type="Rhea" id="RHEA:50416"/>
        <dbReference type="Rhea" id="RHEA-COMP:9613"/>
        <dbReference type="Rhea" id="RHEA-COMP:9622"/>
        <dbReference type="Rhea" id="RHEA-COMP:12672"/>
        <dbReference type="Rhea" id="RHEA-COMP:12673"/>
        <dbReference type="ChEBI" id="CHEBI:15378"/>
        <dbReference type="ChEBI" id="CHEBI:64719"/>
        <dbReference type="ChEBI" id="CHEBI:78442"/>
        <dbReference type="ChEBI" id="CHEBI:78494"/>
        <dbReference type="ChEBI" id="CHEBI:133044"/>
        <dbReference type="EC" id="2.3.2.6"/>
    </reaction>
</comment>
<comment type="function">
    <text evidence="4">Functions in the N-end rule pathway of protein degradation where it conjugates Leu, Phe and, less efficiently, Met from aminoacyl-tRNAs to the N-termini of proteins containing an N-terminal arginine or lysine.</text>
</comment>
<dbReference type="Gene3D" id="3.40.630.70">
    <property type="entry name" value="Leucyl/phenylalanyl-tRNA-protein transferase, C-terminal domain"/>
    <property type="match status" value="1"/>
</dbReference>
<dbReference type="Gene3D" id="3.30.70.3550">
    <property type="entry name" value="Leucyl/phenylalanyl-tRNA-protein transferase, N-terminal domain"/>
    <property type="match status" value="1"/>
</dbReference>
<accession>A6DL91</accession>
<dbReference type="GO" id="GO:0008914">
    <property type="term" value="F:leucyl-tRNA--protein transferase activity"/>
    <property type="evidence" value="ECO:0007669"/>
    <property type="project" value="UniProtKB-UniRule"/>
</dbReference>
<dbReference type="PANTHER" id="PTHR30098">
    <property type="entry name" value="LEUCYL/PHENYLALANYL-TRNA--PROTEIN TRANSFERASE"/>
    <property type="match status" value="1"/>
</dbReference>
<dbReference type="Pfam" id="PF03588">
    <property type="entry name" value="Leu_Phe_trans"/>
    <property type="match status" value="1"/>
</dbReference>
<dbReference type="STRING" id="313628.LNTAR_20843"/>
<keyword evidence="3 4" id="KW-0012">Acyltransferase</keyword>
<dbReference type="InterPro" id="IPR004616">
    <property type="entry name" value="Leu/Phe-tRNA_Trfase"/>
</dbReference>
<dbReference type="OrthoDB" id="9790282at2"/>
<dbReference type="PANTHER" id="PTHR30098:SF2">
    <property type="entry name" value="LEUCYL_PHENYLALANYL-TRNA--PROTEIN TRANSFERASE"/>
    <property type="match status" value="1"/>
</dbReference>
<dbReference type="AlphaFoldDB" id="A6DL91"/>
<dbReference type="EC" id="2.3.2.6" evidence="4"/>